<keyword evidence="1" id="KW-0812">Transmembrane</keyword>
<dbReference type="EMBL" id="JADCKQ010000011">
    <property type="protein sequence ID" value="MBI1494770.1"/>
    <property type="molecule type" value="Genomic_DNA"/>
</dbReference>
<keyword evidence="4" id="KW-1185">Reference proteome</keyword>
<evidence type="ECO:0000313" key="3">
    <source>
        <dbReference type="EMBL" id="MBI1494770.1"/>
    </source>
</evidence>
<accession>A0A8J7IYT2</accession>
<dbReference type="Proteomes" id="UP000640583">
    <property type="component" value="Unassembled WGS sequence"/>
</dbReference>
<feature type="chain" id="PRO_5035183621" description="Ferrochelatase" evidence="2">
    <location>
        <begin position="22"/>
        <end position="70"/>
    </location>
</feature>
<feature type="signal peptide" evidence="2">
    <location>
        <begin position="1"/>
        <end position="21"/>
    </location>
</feature>
<sequence length="70" mass="6763">MNKIFTAAAISAVMATSAAYAGNPVLPADDTIVVVEEDPASSIGSFGSGGTVLALLGVAAVIAIASDSSH</sequence>
<feature type="transmembrane region" description="Helical" evidence="1">
    <location>
        <begin position="45"/>
        <end position="65"/>
    </location>
</feature>
<evidence type="ECO:0000313" key="4">
    <source>
        <dbReference type="Proteomes" id="UP000640583"/>
    </source>
</evidence>
<name>A0A8J7IYT2_9RHOB</name>
<evidence type="ECO:0008006" key="5">
    <source>
        <dbReference type="Google" id="ProtNLM"/>
    </source>
</evidence>
<comment type="caution">
    <text evidence="3">The sequence shown here is derived from an EMBL/GenBank/DDBJ whole genome shotgun (WGS) entry which is preliminary data.</text>
</comment>
<keyword evidence="1" id="KW-0472">Membrane</keyword>
<evidence type="ECO:0000256" key="1">
    <source>
        <dbReference type="SAM" id="Phobius"/>
    </source>
</evidence>
<dbReference type="AlphaFoldDB" id="A0A8J7IYT2"/>
<reference evidence="3" key="1">
    <citation type="submission" date="2020-10" db="EMBL/GenBank/DDBJ databases">
        <title>Paenihalocynthiibacter styelae gen. nov., sp. nov., isolated from stalked sea squirt Styela clava.</title>
        <authorList>
            <person name="Kim Y.-O."/>
            <person name="Yoon J.-H."/>
        </authorList>
    </citation>
    <scope>NUCLEOTIDE SEQUENCE</scope>
    <source>
        <strain evidence="3">MYP1-1</strain>
    </source>
</reference>
<keyword evidence="2" id="KW-0732">Signal</keyword>
<proteinExistence type="predicted"/>
<protein>
    <recommendedName>
        <fullName evidence="5">Ferrochelatase</fullName>
    </recommendedName>
</protein>
<dbReference type="RefSeq" id="WP_107498366.1">
    <property type="nucleotide sequence ID" value="NZ_JADCKQ010000011.1"/>
</dbReference>
<evidence type="ECO:0000256" key="2">
    <source>
        <dbReference type="SAM" id="SignalP"/>
    </source>
</evidence>
<keyword evidence="1" id="KW-1133">Transmembrane helix</keyword>
<gene>
    <name evidence="3" type="ORF">H1D41_14075</name>
</gene>
<organism evidence="3 4">
    <name type="scientific">Halocynthiibacter styelae</name>
    <dbReference type="NCBI Taxonomy" id="2761955"/>
    <lineage>
        <taxon>Bacteria</taxon>
        <taxon>Pseudomonadati</taxon>
        <taxon>Pseudomonadota</taxon>
        <taxon>Alphaproteobacteria</taxon>
        <taxon>Rhodobacterales</taxon>
        <taxon>Paracoccaceae</taxon>
        <taxon>Halocynthiibacter</taxon>
    </lineage>
</organism>